<dbReference type="OrthoDB" id="9765151at2"/>
<protein>
    <recommendedName>
        <fullName evidence="2">Putative cysteine ligase BshC</fullName>
        <ecNumber evidence="2">6.-.-.-</ecNumber>
    </recommendedName>
</protein>
<evidence type="ECO:0000313" key="5">
    <source>
        <dbReference type="EMBL" id="TCZ68263.1"/>
    </source>
</evidence>
<proteinExistence type="inferred from homology"/>
<evidence type="ECO:0000256" key="1">
    <source>
        <dbReference type="ARBA" id="ARBA00022598"/>
    </source>
</evidence>
<dbReference type="InterPro" id="IPR011199">
    <property type="entry name" value="Bacillithiol_biosynth_BshC"/>
</dbReference>
<reference evidence="5 6" key="1">
    <citation type="submission" date="2019-03" db="EMBL/GenBank/DDBJ databases">
        <authorList>
            <person name="Kim M.K.M."/>
        </authorList>
    </citation>
    <scope>NUCLEOTIDE SEQUENCE [LARGE SCALE GENOMIC DNA]</scope>
    <source>
        <strain evidence="5 6">17J68-15</strain>
    </source>
</reference>
<keyword evidence="2" id="KW-0175">Coiled coil</keyword>
<feature type="domain" description="Bacillithiol biosynthesis BshC C-terminal coiled-coil" evidence="4">
    <location>
        <begin position="374"/>
        <end position="528"/>
    </location>
</feature>
<dbReference type="Pfam" id="PF24850">
    <property type="entry name" value="CC_BshC"/>
    <property type="match status" value="1"/>
</dbReference>
<gene>
    <name evidence="2 5" type="primary">bshC</name>
    <name evidence="5" type="ORF">E0486_14410</name>
</gene>
<dbReference type="EC" id="6.-.-.-" evidence="2"/>
<evidence type="ECO:0000259" key="3">
    <source>
        <dbReference type="Pfam" id="PF10079"/>
    </source>
</evidence>
<accession>A0A4R4DXM0</accession>
<dbReference type="AlphaFoldDB" id="A0A4R4DXM0"/>
<dbReference type="HAMAP" id="MF_01867">
    <property type="entry name" value="BshC"/>
    <property type="match status" value="1"/>
</dbReference>
<feature type="coiled-coil region" evidence="2">
    <location>
        <begin position="449"/>
        <end position="476"/>
    </location>
</feature>
<comment type="similarity">
    <text evidence="2">Belongs to the BshC family.</text>
</comment>
<keyword evidence="6" id="KW-1185">Reference proteome</keyword>
<organism evidence="5 6">
    <name type="scientific">Flaviaesturariibacter aridisoli</name>
    <dbReference type="NCBI Taxonomy" id="2545761"/>
    <lineage>
        <taxon>Bacteria</taxon>
        <taxon>Pseudomonadati</taxon>
        <taxon>Bacteroidota</taxon>
        <taxon>Chitinophagia</taxon>
        <taxon>Chitinophagales</taxon>
        <taxon>Chitinophagaceae</taxon>
        <taxon>Flaviaestuariibacter</taxon>
    </lineage>
</organism>
<evidence type="ECO:0000259" key="4">
    <source>
        <dbReference type="Pfam" id="PF24850"/>
    </source>
</evidence>
<dbReference type="PIRSF" id="PIRSF012535">
    <property type="entry name" value="UCP012535"/>
    <property type="match status" value="1"/>
</dbReference>
<dbReference type="Pfam" id="PF10079">
    <property type="entry name" value="Rossmann-like_BshC"/>
    <property type="match status" value="1"/>
</dbReference>
<dbReference type="RefSeq" id="WP_131853005.1">
    <property type="nucleotide sequence ID" value="NZ_SKFH01000029.1"/>
</dbReference>
<dbReference type="Proteomes" id="UP000295164">
    <property type="component" value="Unassembled WGS sequence"/>
</dbReference>
<feature type="domain" description="Bacillithiol biosynthesis BshC N-terminal Rossmann-like" evidence="3">
    <location>
        <begin position="8"/>
        <end position="372"/>
    </location>
</feature>
<dbReference type="InterPro" id="IPR055399">
    <property type="entry name" value="CC_BshC"/>
</dbReference>
<dbReference type="GO" id="GO:0016874">
    <property type="term" value="F:ligase activity"/>
    <property type="evidence" value="ECO:0007669"/>
    <property type="project" value="UniProtKB-UniRule"/>
</dbReference>
<dbReference type="EMBL" id="SKFH01000029">
    <property type="protein sequence ID" value="TCZ68263.1"/>
    <property type="molecule type" value="Genomic_DNA"/>
</dbReference>
<evidence type="ECO:0000313" key="6">
    <source>
        <dbReference type="Proteomes" id="UP000295164"/>
    </source>
</evidence>
<sequence length="538" mass="60431">MFTADTVAYAATNQFSRIVTDYLAGAETLAPFYTHRPDVEGLKAALEARKAAPGHRAVLVEALRRQYASTFSKEAVSANIEALLDERTFTVTTAHQPNLLSGPLYFVYKILHAIRLATQLEKDLPGHRFVPVFYMGSEDADLAELNHFTVQGKRYVWNTQQTGAVGRMRIDKQLLSLLTELEGQLAVAPKGAELMALLRRCYTEGRSIQDATFAWVHELFGRYGLVVLIADDPSLKALMKPVFEADLFRQEAAGIVAATSERLQAHYNVQAHPREINLFYLKDDIRARIEQRGDEFFVVGTDIRFSATEMLAELESHPERFSPNVILRGLYQETILPNVAFIGGGGELAYWLQLKELFAHYAVPFPALVLRNSFLLLDERQQELAASLQLDTESLFQSELDLMNRHLKLQGRKPELNGEVSELRQLYEKLAGGAVQIDVTLGRHVAALQARALNQLEALEKKMQRAARKKEDATARQLHKLKEQLFPKNGLQERVENVSSWYAQEGPAFIEALLEHSGALEQRFTVLYRSHSASGLAG</sequence>
<evidence type="ECO:0000256" key="2">
    <source>
        <dbReference type="HAMAP-Rule" id="MF_01867"/>
    </source>
</evidence>
<comment type="caution">
    <text evidence="5">The sequence shown here is derived from an EMBL/GenBank/DDBJ whole genome shotgun (WGS) entry which is preliminary data.</text>
</comment>
<dbReference type="NCBIfam" id="TIGR03998">
    <property type="entry name" value="thiol_BshC"/>
    <property type="match status" value="1"/>
</dbReference>
<name>A0A4R4DXM0_9BACT</name>
<dbReference type="InterPro" id="IPR055398">
    <property type="entry name" value="Rossmann-like_BshC"/>
</dbReference>
<keyword evidence="1 2" id="KW-0436">Ligase</keyword>